<name>A0A4Q0QID3_9BRAD</name>
<feature type="signal peptide" evidence="1">
    <location>
        <begin position="1"/>
        <end position="26"/>
    </location>
</feature>
<evidence type="ECO:0000256" key="1">
    <source>
        <dbReference type="SAM" id="SignalP"/>
    </source>
</evidence>
<dbReference type="Proteomes" id="UP000290174">
    <property type="component" value="Unassembled WGS sequence"/>
</dbReference>
<sequence length="144" mass="13897">MRKVTIGAVLIASIAAATGFSTPSGADTGQVAVVFTKGGFIVGVGGGEGVLLYRGKKYPFTVSGMSVGLTVGASTTKFVGRALNLKGPSSIEGSYAVGGAGGAVAAGAGAVQLQNSNGVILQLSGPRVGAEVSAAVGGVTIRLK</sequence>
<reference evidence="2 3" key="1">
    <citation type="submission" date="2018-11" db="EMBL/GenBank/DDBJ databases">
        <title>Bradyrhizobium sp. nov., isolated from effective nodules of peanut in China.</title>
        <authorList>
            <person name="Li Y."/>
        </authorList>
    </citation>
    <scope>NUCLEOTIDE SEQUENCE [LARGE SCALE GENOMIC DNA]</scope>
    <source>
        <strain evidence="2 3">CCBAU 51770</strain>
    </source>
</reference>
<dbReference type="RefSeq" id="WP_128956323.1">
    <property type="nucleotide sequence ID" value="NZ_RKMK01000024.1"/>
</dbReference>
<proteinExistence type="predicted"/>
<dbReference type="EMBL" id="RKMK01000024">
    <property type="protein sequence ID" value="RXG91968.1"/>
    <property type="molecule type" value="Genomic_DNA"/>
</dbReference>
<accession>A0A4Q0QID3</accession>
<dbReference type="AlphaFoldDB" id="A0A4Q0QID3"/>
<comment type="caution">
    <text evidence="2">The sequence shown here is derived from an EMBL/GenBank/DDBJ whole genome shotgun (WGS) entry which is preliminary data.</text>
</comment>
<evidence type="ECO:0000313" key="2">
    <source>
        <dbReference type="EMBL" id="RXG91968.1"/>
    </source>
</evidence>
<organism evidence="2 3">
    <name type="scientific">Bradyrhizobium zhanjiangense</name>
    <dbReference type="NCBI Taxonomy" id="1325107"/>
    <lineage>
        <taxon>Bacteria</taxon>
        <taxon>Pseudomonadati</taxon>
        <taxon>Pseudomonadota</taxon>
        <taxon>Alphaproteobacteria</taxon>
        <taxon>Hyphomicrobiales</taxon>
        <taxon>Nitrobacteraceae</taxon>
        <taxon>Bradyrhizobium</taxon>
    </lineage>
</organism>
<feature type="chain" id="PRO_5021000877" description="DUF1134 domain-containing protein" evidence="1">
    <location>
        <begin position="27"/>
        <end position="144"/>
    </location>
</feature>
<evidence type="ECO:0008006" key="4">
    <source>
        <dbReference type="Google" id="ProtNLM"/>
    </source>
</evidence>
<protein>
    <recommendedName>
        <fullName evidence="4">DUF1134 domain-containing protein</fullName>
    </recommendedName>
</protein>
<evidence type="ECO:0000313" key="3">
    <source>
        <dbReference type="Proteomes" id="UP000290174"/>
    </source>
</evidence>
<keyword evidence="1" id="KW-0732">Signal</keyword>
<gene>
    <name evidence="2" type="ORF">EAS61_23780</name>
</gene>